<dbReference type="Proteomes" id="UP000014387">
    <property type="component" value="Unassembled WGS sequence"/>
</dbReference>
<gene>
    <name evidence="3" type="ORF">HMPREF9238_01455</name>
</gene>
<dbReference type="RefSeq" id="WP_016444781.1">
    <property type="nucleotide sequence ID" value="NZ_KE150267.1"/>
</dbReference>
<reference evidence="3 4" key="1">
    <citation type="submission" date="2013-05" db="EMBL/GenBank/DDBJ databases">
        <title>The Genome Sequence of Actinomyces europaeus ACS-120-V-COL10B.</title>
        <authorList>
            <consortium name="The Broad Institute Genomics Platform"/>
            <person name="Earl A."/>
            <person name="Ward D."/>
            <person name="Feldgarden M."/>
            <person name="Gevers D."/>
            <person name="Saerens B."/>
            <person name="Vaneechoutte M."/>
            <person name="Walker B."/>
            <person name="Young S."/>
            <person name="Zeng Q."/>
            <person name="Gargeya S."/>
            <person name="Fitzgerald M."/>
            <person name="Haas B."/>
            <person name="Abouelleil A."/>
            <person name="Allen A.W."/>
            <person name="Alvarado L."/>
            <person name="Arachchi H.M."/>
            <person name="Berlin A.M."/>
            <person name="Chapman S.B."/>
            <person name="Gainer-Dewar J."/>
            <person name="Goldberg J."/>
            <person name="Griggs A."/>
            <person name="Gujja S."/>
            <person name="Hansen M."/>
            <person name="Howarth C."/>
            <person name="Imamovic A."/>
            <person name="Ireland A."/>
            <person name="Larimer J."/>
            <person name="McCowan C."/>
            <person name="Murphy C."/>
            <person name="Pearson M."/>
            <person name="Poon T.W."/>
            <person name="Priest M."/>
            <person name="Roberts A."/>
            <person name="Saif S."/>
            <person name="Shea T."/>
            <person name="Sisk P."/>
            <person name="Sykes S."/>
            <person name="Wortman J."/>
            <person name="Nusbaum C."/>
            <person name="Birren B."/>
        </authorList>
    </citation>
    <scope>NUCLEOTIDE SEQUENCE [LARGE SCALE GENOMIC DNA]</scope>
    <source>
        <strain evidence="3 4">ACS-120-V-Col10b</strain>
    </source>
</reference>
<feature type="region of interest" description="Disordered" evidence="1">
    <location>
        <begin position="1"/>
        <end position="131"/>
    </location>
</feature>
<comment type="caution">
    <text evidence="3">The sequence shown here is derived from an EMBL/GenBank/DDBJ whole genome shotgun (WGS) entry which is preliminary data.</text>
</comment>
<dbReference type="EMBL" id="AGWN01000002">
    <property type="protein sequence ID" value="EPD29475.1"/>
    <property type="molecule type" value="Genomic_DNA"/>
</dbReference>
<feature type="transmembrane region" description="Helical" evidence="2">
    <location>
        <begin position="139"/>
        <end position="162"/>
    </location>
</feature>
<sequence length="198" mass="21034">MSENQNIPDEDKTTSFEVDRTAQMPTSEGEDAGATELLPELNFDPADQPSAFDPRVTGESDGPQAPVSSPADAETGAAETPSAGPTQAEPAPDEAPNSAPLPRESASQHDPFANAGFTPQKQGIQPPVKDEDAEHSVKFGLLTWALTLIAVGALITSMPWWHLFNWPMIGTVGLTVMGLIMLITAAIAGLKEKKSKMW</sequence>
<feature type="transmembrane region" description="Helical" evidence="2">
    <location>
        <begin position="168"/>
        <end position="190"/>
    </location>
</feature>
<dbReference type="OrthoDB" id="3267013at2"/>
<keyword evidence="4" id="KW-1185">Reference proteome</keyword>
<proteinExistence type="predicted"/>
<evidence type="ECO:0000313" key="3">
    <source>
        <dbReference type="EMBL" id="EPD29475.1"/>
    </source>
</evidence>
<evidence type="ECO:0000313" key="4">
    <source>
        <dbReference type="Proteomes" id="UP000014387"/>
    </source>
</evidence>
<protein>
    <submittedName>
        <fullName evidence="3">Uncharacterized protein</fullName>
    </submittedName>
</protein>
<organism evidence="3 4">
    <name type="scientific">Gleimia europaea ACS-120-V-Col10b</name>
    <dbReference type="NCBI Taxonomy" id="883069"/>
    <lineage>
        <taxon>Bacteria</taxon>
        <taxon>Bacillati</taxon>
        <taxon>Actinomycetota</taxon>
        <taxon>Actinomycetes</taxon>
        <taxon>Actinomycetales</taxon>
        <taxon>Actinomycetaceae</taxon>
        <taxon>Gleimia</taxon>
    </lineage>
</organism>
<feature type="compositionally biased region" description="Basic and acidic residues" evidence="1">
    <location>
        <begin position="9"/>
        <end position="20"/>
    </location>
</feature>
<name>A0A9W5VVS3_9ACTO</name>
<evidence type="ECO:0000256" key="1">
    <source>
        <dbReference type="SAM" id="MobiDB-lite"/>
    </source>
</evidence>
<keyword evidence="2" id="KW-0812">Transmembrane</keyword>
<evidence type="ECO:0000256" key="2">
    <source>
        <dbReference type="SAM" id="Phobius"/>
    </source>
</evidence>
<keyword evidence="2" id="KW-0472">Membrane</keyword>
<dbReference type="AlphaFoldDB" id="A0A9W5VVS3"/>
<accession>A0A9W5VVS3</accession>
<keyword evidence="2" id="KW-1133">Transmembrane helix</keyword>